<dbReference type="PANTHER" id="PTHR24148:SF80">
    <property type="entry name" value="HETEROKARYON INCOMPATIBILITY DOMAIN-CONTAINING PROTEIN"/>
    <property type="match status" value="1"/>
</dbReference>
<dbReference type="OrthoDB" id="5386682at2759"/>
<name>W7E6V9_BIPV3</name>
<evidence type="ECO:0000313" key="3">
    <source>
        <dbReference type="Proteomes" id="UP000054337"/>
    </source>
</evidence>
<protein>
    <recommendedName>
        <fullName evidence="1">Heterokaryon incompatibility domain-containing protein</fullName>
    </recommendedName>
</protein>
<dbReference type="Pfam" id="PF06985">
    <property type="entry name" value="HET"/>
    <property type="match status" value="1"/>
</dbReference>
<evidence type="ECO:0000313" key="2">
    <source>
        <dbReference type="EMBL" id="EUN21705.1"/>
    </source>
</evidence>
<accession>W7E6V9</accession>
<dbReference type="Proteomes" id="UP000054337">
    <property type="component" value="Unassembled WGS sequence"/>
</dbReference>
<dbReference type="HOGENOM" id="CLU_004184_7_4_1"/>
<dbReference type="EMBL" id="KI968837">
    <property type="protein sequence ID" value="EUN21705.1"/>
    <property type="molecule type" value="Genomic_DNA"/>
</dbReference>
<dbReference type="Pfam" id="PF26639">
    <property type="entry name" value="Het-6_barrel"/>
    <property type="match status" value="1"/>
</dbReference>
<dbReference type="InterPro" id="IPR052895">
    <property type="entry name" value="HetReg/Transcr_Mod"/>
</dbReference>
<keyword evidence="3" id="KW-1185">Reference proteome</keyword>
<organism evidence="2 3">
    <name type="scientific">Bipolaris victoriae (strain FI3)</name>
    <name type="common">Victoria blight of oats agent</name>
    <name type="synonym">Cochliobolus victoriae</name>
    <dbReference type="NCBI Taxonomy" id="930091"/>
    <lineage>
        <taxon>Eukaryota</taxon>
        <taxon>Fungi</taxon>
        <taxon>Dikarya</taxon>
        <taxon>Ascomycota</taxon>
        <taxon>Pezizomycotina</taxon>
        <taxon>Dothideomycetes</taxon>
        <taxon>Pleosporomycetidae</taxon>
        <taxon>Pleosporales</taxon>
        <taxon>Pleosporineae</taxon>
        <taxon>Pleosporaceae</taxon>
        <taxon>Bipolaris</taxon>
    </lineage>
</organism>
<gene>
    <name evidence="2" type="ORF">COCVIDRAFT_113339</name>
</gene>
<dbReference type="RefSeq" id="XP_014551279.1">
    <property type="nucleotide sequence ID" value="XM_014695793.1"/>
</dbReference>
<dbReference type="GeneID" id="26250337"/>
<proteinExistence type="predicted"/>
<evidence type="ECO:0000259" key="1">
    <source>
        <dbReference type="Pfam" id="PF06985"/>
    </source>
</evidence>
<feature type="domain" description="Heterokaryon incompatibility" evidence="1">
    <location>
        <begin position="47"/>
        <end position="213"/>
    </location>
</feature>
<dbReference type="PANTHER" id="PTHR24148">
    <property type="entry name" value="ANKYRIN REPEAT DOMAIN-CONTAINING PROTEIN 39 HOMOLOG-RELATED"/>
    <property type="match status" value="1"/>
</dbReference>
<dbReference type="InterPro" id="IPR010730">
    <property type="entry name" value="HET"/>
</dbReference>
<reference evidence="2 3" key="1">
    <citation type="journal article" date="2013" name="PLoS Genet.">
        <title>Comparative genome structure, secondary metabolite, and effector coding capacity across Cochliobolus pathogens.</title>
        <authorList>
            <person name="Condon B.J."/>
            <person name="Leng Y."/>
            <person name="Wu D."/>
            <person name="Bushley K.E."/>
            <person name="Ohm R.A."/>
            <person name="Otillar R."/>
            <person name="Martin J."/>
            <person name="Schackwitz W."/>
            <person name="Grimwood J."/>
            <person name="MohdZainudin N."/>
            <person name="Xue C."/>
            <person name="Wang R."/>
            <person name="Manning V.A."/>
            <person name="Dhillon B."/>
            <person name="Tu Z.J."/>
            <person name="Steffenson B.J."/>
            <person name="Salamov A."/>
            <person name="Sun H."/>
            <person name="Lowry S."/>
            <person name="LaButti K."/>
            <person name="Han J."/>
            <person name="Copeland A."/>
            <person name="Lindquist E."/>
            <person name="Barry K."/>
            <person name="Schmutz J."/>
            <person name="Baker S.E."/>
            <person name="Ciuffetti L.M."/>
            <person name="Grigoriev I.V."/>
            <person name="Zhong S."/>
            <person name="Turgeon B.G."/>
        </authorList>
    </citation>
    <scope>NUCLEOTIDE SEQUENCE [LARGE SCALE GENOMIC DNA]</scope>
    <source>
        <strain evidence="2 3">FI3</strain>
    </source>
</reference>
<dbReference type="AlphaFoldDB" id="W7E6V9"/>
<sequence length="619" mass="70481">MFKTYPTFLYDDISTSKTIRLLRIDLSDKDTLNGQLCTIKLEDAPPYLALSYCWGSPKKDDSLWCNGSRIQITTSLSQALRRLADLQDGIPDYNHTEPWFWIDQICINQHNPTERSHQVRMMGEIYAQSYRTLIWLGLPNESCDQAWDLLDLIFCVFRRECPNALFLSDIKLQLYAPTHHATFGLPEPEDLAWAHLRHLLDAPWFRRTWVIQETVLSPKDPLILRNSGVYPWEKLSWAASWLRRTGFCRTDIVSQRFLNIDLLANLRRSVESWKLPALLQAVGPKFDATDPRDKVYGLLGLAAETKSLHAFPPALIPDYRRDVTEVYREVARYLIERYRCLAMFTCTIPGSENNIILDLVWWRPSRPIFSSWVPRWDVLIEKNQTRSLVWLSYRNGGRATEMGFPTHYASVGGLPTAIERCADHRCLRLKGFRVDTIASTSCISSNSAREKFQKQALNIALDSQGGSLDPASADAFIAAISANAWHLAGSNPQQLRRNGYAFLLSHLHNTSGLFGIRKHILHEAAGGDADAFVALAKNFAINRRFFVTKQGRLGLGPKWTKKGDVVSVLFGSGLPYILRPKGNTQFMLLGESYTHSLMNGESIEAWRSGRLKDQYLDLL</sequence>